<dbReference type="AlphaFoldDB" id="A0A142D9Y7"/>
<dbReference type="EMBL" id="KT883874">
    <property type="protein sequence ID" value="AMQ24260.1"/>
    <property type="molecule type" value="mRNA"/>
</dbReference>
<dbReference type="PANTHER" id="PTHR47271:SF2">
    <property type="entry name" value="ARGININE DEIMINASE"/>
    <property type="match status" value="1"/>
</dbReference>
<dbReference type="GO" id="GO:0019546">
    <property type="term" value="P:L-arginine deiminase pathway"/>
    <property type="evidence" value="ECO:0007669"/>
    <property type="project" value="TreeGrafter"/>
</dbReference>
<proteinExistence type="evidence at transcript level"/>
<reference evidence="1" key="1">
    <citation type="submission" date="2015-10" db="EMBL/GenBank/DDBJ databases">
        <title>Arginine deiminase pathway enzymes: evolutionary history in metamonads and other eukaryotes.</title>
        <authorList>
            <person name="Novak L."/>
            <person name="Zubacova Z."/>
            <person name="Karnkowska A."/>
            <person name="Kolisko M."/>
            <person name="Hroudova M."/>
            <person name="Stairs C.W."/>
            <person name="Simpson A.G.B."/>
            <person name="Keeling P.J."/>
            <person name="Roger A.J."/>
            <person name="Cepicka I."/>
            <person name="Hampl V."/>
        </authorList>
    </citation>
    <scope>NUCLEOTIDE SEQUENCE</scope>
</reference>
<evidence type="ECO:0000313" key="1">
    <source>
        <dbReference type="EMBL" id="AMQ24260.1"/>
    </source>
</evidence>
<dbReference type="Pfam" id="PF02274">
    <property type="entry name" value="ADI"/>
    <property type="match status" value="1"/>
</dbReference>
<keyword evidence="1" id="KW-0378">Hydrolase</keyword>
<organism evidence="1">
    <name type="scientific">Trichomonadida sp. LN-2016a</name>
    <dbReference type="NCBI Taxonomy" id="1812481"/>
    <lineage>
        <taxon>Eukaryota</taxon>
        <taxon>Metamonada</taxon>
        <taxon>Parabasalia</taxon>
        <taxon>Trichomonadida</taxon>
    </lineage>
</organism>
<name>A0A142D9Y7_9EUKA</name>
<dbReference type="GO" id="GO:0016990">
    <property type="term" value="F:arginine deiminase activity"/>
    <property type="evidence" value="ECO:0007669"/>
    <property type="project" value="UniProtKB-EC"/>
</dbReference>
<dbReference type="PANTHER" id="PTHR47271">
    <property type="entry name" value="ARGININE DEIMINASE"/>
    <property type="match status" value="1"/>
</dbReference>
<dbReference type="EC" id="3.5.3.6" evidence="1"/>
<accession>A0A142D9Y7</accession>
<sequence>MDDTSTSFSYDKLSIAPLANLTFTRDQQITTAKGLVIGRFGAPQRRTENRLMEHVWNQLGVPIIGTIDPPGCLEGGDFIPLSADVCLLGVGLRTNVEAAQQLMQKDLLGTRRFVIVEDLYDRDQQRMHLDTYFNVVNEHLCVCLDKVMEDDHNFARIAHEYVRTEKGYVLETSMPFGEWLKREKFTVVPATHKQQEGYFINLLHLGKDDNGKDRVFTINPEVERAIKEHGFDGKVFNIDFSPITTMYGGAHCASQVLRQAHK</sequence>
<dbReference type="SUPFAM" id="SSF55909">
    <property type="entry name" value="Pentein"/>
    <property type="match status" value="1"/>
</dbReference>
<dbReference type="Gene3D" id="3.75.10.10">
    <property type="entry name" value="L-arginine/glycine Amidinotransferase, Chain A"/>
    <property type="match status" value="1"/>
</dbReference>
<protein>
    <submittedName>
        <fullName evidence="1">Arginine deiminase</fullName>
        <ecNumber evidence="1">3.5.3.6</ecNumber>
    </submittedName>
</protein>